<feature type="transmembrane region" description="Helical" evidence="6">
    <location>
        <begin position="258"/>
        <end position="277"/>
    </location>
</feature>
<feature type="transmembrane region" description="Helical" evidence="6">
    <location>
        <begin position="364"/>
        <end position="383"/>
    </location>
</feature>
<feature type="transmembrane region" description="Helical" evidence="6">
    <location>
        <begin position="454"/>
        <end position="470"/>
    </location>
</feature>
<dbReference type="Gene3D" id="3.60.15.10">
    <property type="entry name" value="Ribonuclease Z/Hydroxyacylglutathione hydrolase-like"/>
    <property type="match status" value="1"/>
</dbReference>
<evidence type="ECO:0000259" key="7">
    <source>
        <dbReference type="SMART" id="SM00849"/>
    </source>
</evidence>
<dbReference type="InterPro" id="IPR036866">
    <property type="entry name" value="RibonucZ/Hydroxyglut_hydro"/>
</dbReference>
<feature type="domain" description="Metallo-beta-lactamase" evidence="7">
    <location>
        <begin position="509"/>
        <end position="690"/>
    </location>
</feature>
<dbReference type="Proteomes" id="UP000217979">
    <property type="component" value="Chromosome"/>
</dbReference>
<keyword evidence="5 6" id="KW-0472">Membrane</keyword>
<gene>
    <name evidence="8" type="ORF">CO704_15575</name>
</gene>
<reference evidence="8 9" key="1">
    <citation type="submission" date="2017-09" db="EMBL/GenBank/DDBJ databases">
        <title>FDA dAtabase for Regulatory Grade micrObial Sequences (FDA-ARGOS): Supporting development and validation of Infectious Disease Dx tests.</title>
        <authorList>
            <person name="Minogue T."/>
            <person name="Wolcott M."/>
            <person name="Wasieloski L."/>
            <person name="Aguilar W."/>
            <person name="Moore D."/>
            <person name="Tallon L."/>
            <person name="Sadzewicz L."/>
            <person name="Ott S."/>
            <person name="Zhao X."/>
            <person name="Nagaraj S."/>
            <person name="Vavikolanu K."/>
            <person name="Aluvathingal J."/>
            <person name="Nadendla S."/>
            <person name="Sichtig H."/>
        </authorList>
    </citation>
    <scope>NUCLEOTIDE SEQUENCE [LARGE SCALE GENOMIC DNA]</scope>
    <source>
        <strain evidence="8 9">FDAARGOS_392</strain>
    </source>
</reference>
<feature type="transmembrane region" description="Helical" evidence="6">
    <location>
        <begin position="6"/>
        <end position="24"/>
    </location>
</feature>
<dbReference type="NCBIfam" id="TIGR00361">
    <property type="entry name" value="ComEC_Rec2"/>
    <property type="match status" value="1"/>
</dbReference>
<dbReference type="InterPro" id="IPR001279">
    <property type="entry name" value="Metallo-B-lactamas"/>
</dbReference>
<dbReference type="PANTHER" id="PTHR30619:SF1">
    <property type="entry name" value="RECOMBINATION PROTEIN 2"/>
    <property type="match status" value="1"/>
</dbReference>
<dbReference type="GO" id="GO:0030420">
    <property type="term" value="P:establishment of competence for transformation"/>
    <property type="evidence" value="ECO:0007669"/>
    <property type="project" value="InterPro"/>
</dbReference>
<evidence type="ECO:0000256" key="6">
    <source>
        <dbReference type="SAM" id="Phobius"/>
    </source>
</evidence>
<dbReference type="RefSeq" id="WP_061274176.1">
    <property type="nucleotide sequence ID" value="NZ_CP023525.1"/>
</dbReference>
<organism evidence="8 9">
    <name type="scientific">Cedecea neteri</name>
    <dbReference type="NCBI Taxonomy" id="158822"/>
    <lineage>
        <taxon>Bacteria</taxon>
        <taxon>Pseudomonadati</taxon>
        <taxon>Pseudomonadota</taxon>
        <taxon>Gammaproteobacteria</taxon>
        <taxon>Enterobacterales</taxon>
        <taxon>Enterobacteriaceae</taxon>
        <taxon>Cedecea</taxon>
    </lineage>
</organism>
<keyword evidence="2" id="KW-1003">Cell membrane</keyword>
<dbReference type="SMART" id="SM00849">
    <property type="entry name" value="Lactamase_B"/>
    <property type="match status" value="1"/>
</dbReference>
<evidence type="ECO:0000313" key="8">
    <source>
        <dbReference type="EMBL" id="ATF93426.1"/>
    </source>
</evidence>
<dbReference type="Pfam" id="PF00753">
    <property type="entry name" value="Lactamase_B"/>
    <property type="match status" value="1"/>
</dbReference>
<dbReference type="InterPro" id="IPR025405">
    <property type="entry name" value="DUF4131"/>
</dbReference>
<feature type="transmembrane region" description="Helical" evidence="6">
    <location>
        <begin position="225"/>
        <end position="246"/>
    </location>
</feature>
<feature type="transmembrane region" description="Helical" evidence="6">
    <location>
        <begin position="322"/>
        <end position="344"/>
    </location>
</feature>
<dbReference type="NCBIfam" id="TIGR00360">
    <property type="entry name" value="ComEC_N-term"/>
    <property type="match status" value="1"/>
</dbReference>
<evidence type="ECO:0000256" key="4">
    <source>
        <dbReference type="ARBA" id="ARBA00022989"/>
    </source>
</evidence>
<evidence type="ECO:0000313" key="9">
    <source>
        <dbReference type="Proteomes" id="UP000217979"/>
    </source>
</evidence>
<dbReference type="AlphaFoldDB" id="A0A291E0K9"/>
<feature type="transmembrane region" description="Helical" evidence="6">
    <location>
        <begin position="31"/>
        <end position="64"/>
    </location>
</feature>
<dbReference type="PANTHER" id="PTHR30619">
    <property type="entry name" value="DNA INTERNALIZATION/COMPETENCE PROTEIN COMEC/REC2"/>
    <property type="match status" value="1"/>
</dbReference>
<dbReference type="InterPro" id="IPR004477">
    <property type="entry name" value="ComEC_N"/>
</dbReference>
<protein>
    <submittedName>
        <fullName evidence="8">ComEC family protein</fullName>
    </submittedName>
</protein>
<accession>A0A291E0K9</accession>
<dbReference type="InterPro" id="IPR004797">
    <property type="entry name" value="Competence_ComEC/Rec2"/>
</dbReference>
<feature type="transmembrane region" description="Helical" evidence="6">
    <location>
        <begin position="421"/>
        <end position="442"/>
    </location>
</feature>
<dbReference type="EMBL" id="CP023525">
    <property type="protein sequence ID" value="ATF93426.1"/>
    <property type="molecule type" value="Genomic_DNA"/>
</dbReference>
<comment type="subcellular location">
    <subcellularLocation>
        <location evidence="1">Cell membrane</location>
        <topology evidence="1">Multi-pass membrane protein</topology>
    </subcellularLocation>
</comment>
<name>A0A291E0K9_9ENTR</name>
<dbReference type="Pfam" id="PF13567">
    <property type="entry name" value="DUF4131"/>
    <property type="match status" value="1"/>
</dbReference>
<feature type="transmembrane region" description="Helical" evidence="6">
    <location>
        <begin position="395"/>
        <end position="415"/>
    </location>
</feature>
<evidence type="ECO:0000256" key="2">
    <source>
        <dbReference type="ARBA" id="ARBA00022475"/>
    </source>
</evidence>
<evidence type="ECO:0000256" key="5">
    <source>
        <dbReference type="ARBA" id="ARBA00023136"/>
    </source>
</evidence>
<keyword evidence="3 6" id="KW-0812">Transmembrane</keyword>
<dbReference type="InterPro" id="IPR052159">
    <property type="entry name" value="Competence_DNA_uptake"/>
</dbReference>
<dbReference type="InterPro" id="IPR035681">
    <property type="entry name" value="ComA-like_MBL"/>
</dbReference>
<evidence type="ECO:0000256" key="1">
    <source>
        <dbReference type="ARBA" id="ARBA00004651"/>
    </source>
</evidence>
<proteinExistence type="predicted"/>
<dbReference type="NCBIfam" id="NF008580">
    <property type="entry name" value="PRK11539.1"/>
    <property type="match status" value="1"/>
</dbReference>
<evidence type="ECO:0000256" key="3">
    <source>
        <dbReference type="ARBA" id="ARBA00022692"/>
    </source>
</evidence>
<dbReference type="Pfam" id="PF03772">
    <property type="entry name" value="Competence"/>
    <property type="match status" value="1"/>
</dbReference>
<dbReference type="GO" id="GO:0005886">
    <property type="term" value="C:plasma membrane"/>
    <property type="evidence" value="ECO:0007669"/>
    <property type="project" value="UniProtKB-SubCell"/>
</dbReference>
<keyword evidence="4 6" id="KW-1133">Transmembrane helix</keyword>
<sequence length="755" mass="84681">MFSIAAVSGAVLISAFPLLWLPVIPEQKDILLLLAAALALAVFLSRVAWVRYLVLCLLLLSWSLLSARQMLDMFSVFGEKPLTVQVKITRSDGDKRHELRVVKLDGRYLFPAPGVVLRNSELPVPVCEGQTWLMTLRLRPVHGRLNEGVFDGQRYALSQMLPFNGRVLKATQLSDSCNLRGKWLEQAKSATAHLPWQGVIIALGFGERIDVSADVKKIMLDTGTAHLMAISGLHIALAGGIGLLFARAVQFCLPTPMIGFRFPLLVSFSVALFYTWLSGMNPPAVRTLVGMGIWAILRLSSRKWSSWDVLLCCASGIVLSEPMAILSESLWLSALAVCGLIFWYQWVPLPRRAINRWLRPFADLLYLQTGITLLLIPLQVVLFHGISLTSLAANLFAVPWITFVSVPLILAGMVFGEVPSIGQVFWSLADKSLVGVFALLAGLPEGWKELDRRYQFLAFIAWWAIVIWRFGFWRSSSATAATVLLLMTFPFWRKPEANSWAVHMLDVGHGLAMVIEREGKALLYDTGNAWPGGDAAKSVIIPWLKWRNLQPEWVIISHEHLDHIGGLKSLKHQWPALSIRSALRWEEHEPCFRGQQWAWQGIQFEVLWPPEEYEGSGNNRSCVVKVSHGGFSLMLTGDLEASAELTMLRKRWQTLEANVLQVPHHGSRSSSSGPLLRAVSGSVALASASRFNAWRLPSSTIIDRYQKYGYQWHDTAHSGQLTIEINSDKWQISGFREQILPRWYHQWFGVTRDNG</sequence>
<dbReference type="SUPFAM" id="SSF56281">
    <property type="entry name" value="Metallo-hydrolase/oxidoreductase"/>
    <property type="match status" value="1"/>
</dbReference>
<dbReference type="CDD" id="cd07731">
    <property type="entry name" value="ComA-like_MBL-fold"/>
    <property type="match status" value="1"/>
</dbReference>